<evidence type="ECO:0000313" key="4">
    <source>
        <dbReference type="Proteomes" id="UP000314983"/>
    </source>
</evidence>
<keyword evidence="4" id="KW-1185">Reference proteome</keyword>
<feature type="transmembrane region" description="Helical" evidence="2">
    <location>
        <begin position="24"/>
        <end position="45"/>
    </location>
</feature>
<evidence type="ECO:0000256" key="1">
    <source>
        <dbReference type="SAM" id="MobiDB-lite"/>
    </source>
</evidence>
<reference evidence="3" key="3">
    <citation type="submission" date="2020-05" db="EMBL/GenBank/DDBJ databases">
        <title>Electrophorus electricus (electric eel) genome, fEleEle1, primary haplotype.</title>
        <authorList>
            <person name="Myers G."/>
            <person name="Meyer A."/>
            <person name="Fedrigo O."/>
            <person name="Formenti G."/>
            <person name="Rhie A."/>
            <person name="Tracey A."/>
            <person name="Sims Y."/>
            <person name="Jarvis E.D."/>
        </authorList>
    </citation>
    <scope>NUCLEOTIDE SEQUENCE [LARGE SCALE GENOMIC DNA]</scope>
</reference>
<reference evidence="4" key="1">
    <citation type="journal article" date="2014" name="Science">
        <title>Nonhuman genetics. Genomic basis for the convergent evolution of electric organs.</title>
        <authorList>
            <person name="Gallant J.R."/>
            <person name="Traeger L.L."/>
            <person name="Volkening J.D."/>
            <person name="Moffett H."/>
            <person name="Chen P.H."/>
            <person name="Novina C.D."/>
            <person name="Phillips G.N.Jr."/>
            <person name="Anand R."/>
            <person name="Wells G.B."/>
            <person name="Pinch M."/>
            <person name="Guth R."/>
            <person name="Unguez G.A."/>
            <person name="Albert J.S."/>
            <person name="Zakon H.H."/>
            <person name="Samanta M.P."/>
            <person name="Sussman M.R."/>
        </authorList>
    </citation>
    <scope>NUCLEOTIDE SEQUENCE [LARGE SCALE GENOMIC DNA]</scope>
</reference>
<sequence length="116" mass="12860">MPRGDFSVHFTSRGQGSYIRVEEAAGIALLAMVLTALFILGCWYYRRRSGYKIIQNVGGSTRSWRDIFRSGQYGEPSAADENKVVLNELRSLQPVLPNAPPAYDKISGPLPPPYSP</sequence>
<reference evidence="4" key="2">
    <citation type="journal article" date="2017" name="Sci. Adv.">
        <title>A tail of two voltages: Proteomic comparison of the three electric organs of the electric eel.</title>
        <authorList>
            <person name="Traeger L.L."/>
            <person name="Sabat G."/>
            <person name="Barrett-Wilt G.A."/>
            <person name="Wells G.B."/>
            <person name="Sussman M.R."/>
        </authorList>
    </citation>
    <scope>NUCLEOTIDE SEQUENCE [LARGE SCALE GENOMIC DNA]</scope>
</reference>
<protein>
    <recommendedName>
        <fullName evidence="5">Melan-A</fullName>
    </recommendedName>
</protein>
<keyword evidence="2" id="KW-0812">Transmembrane</keyword>
<dbReference type="STRING" id="8005.ENSEEEP00000022048"/>
<dbReference type="GO" id="GO:0042470">
    <property type="term" value="C:melanosome"/>
    <property type="evidence" value="ECO:0007669"/>
    <property type="project" value="InterPro"/>
</dbReference>
<keyword evidence="2" id="KW-1133">Transmembrane helix</keyword>
<proteinExistence type="predicted"/>
<evidence type="ECO:0000313" key="3">
    <source>
        <dbReference type="Ensembl" id="ENSEEEP00000022048.1"/>
    </source>
</evidence>
<dbReference type="InterPro" id="IPR029242">
    <property type="entry name" value="MLANA"/>
</dbReference>
<name>A0A4W4FD60_ELEEL</name>
<dbReference type="AlphaFoldDB" id="A0A4W4FD60"/>
<organism evidence="3 4">
    <name type="scientific">Electrophorus electricus</name>
    <name type="common">Electric eel</name>
    <name type="synonym">Gymnotus electricus</name>
    <dbReference type="NCBI Taxonomy" id="8005"/>
    <lineage>
        <taxon>Eukaryota</taxon>
        <taxon>Metazoa</taxon>
        <taxon>Chordata</taxon>
        <taxon>Craniata</taxon>
        <taxon>Vertebrata</taxon>
        <taxon>Euteleostomi</taxon>
        <taxon>Actinopterygii</taxon>
        <taxon>Neopterygii</taxon>
        <taxon>Teleostei</taxon>
        <taxon>Ostariophysi</taxon>
        <taxon>Gymnotiformes</taxon>
        <taxon>Gymnotoidei</taxon>
        <taxon>Gymnotidae</taxon>
        <taxon>Electrophorus</taxon>
    </lineage>
</organism>
<dbReference type="RefSeq" id="XP_026879068.1">
    <property type="nucleotide sequence ID" value="XM_027023267.2"/>
</dbReference>
<feature type="region of interest" description="Disordered" evidence="1">
    <location>
        <begin position="97"/>
        <end position="116"/>
    </location>
</feature>
<dbReference type="Ensembl" id="ENSEEET00000022295.2">
    <property type="protein sequence ID" value="ENSEEEP00000022048.1"/>
    <property type="gene ID" value="ENSEEEG00000010707.2"/>
</dbReference>
<dbReference type="PANTHER" id="PTHR15305">
    <property type="entry name" value="MELANOMA ANTIGEN RECOGNIZED BY T-CELLS 1"/>
    <property type="match status" value="1"/>
</dbReference>
<dbReference type="RefSeq" id="XP_026879065.1">
    <property type="nucleotide sequence ID" value="XM_027023264.2"/>
</dbReference>
<gene>
    <name evidence="3" type="primary">MLANA</name>
</gene>
<dbReference type="PANTHER" id="PTHR15305:SF0">
    <property type="entry name" value="MELANOMA ANTIGEN RECOGNIZED BY T-CELLS 1"/>
    <property type="match status" value="1"/>
</dbReference>
<reference evidence="3" key="4">
    <citation type="submission" date="2025-08" db="UniProtKB">
        <authorList>
            <consortium name="Ensembl"/>
        </authorList>
    </citation>
    <scope>IDENTIFICATION</scope>
</reference>
<keyword evidence="2" id="KW-0472">Membrane</keyword>
<dbReference type="GeneTree" id="ENSGT00390000009531"/>
<dbReference type="OMA" id="YPKKGHN"/>
<dbReference type="GeneID" id="113585653"/>
<evidence type="ECO:0000256" key="2">
    <source>
        <dbReference type="SAM" id="Phobius"/>
    </source>
</evidence>
<dbReference type="Proteomes" id="UP000314983">
    <property type="component" value="Chromosome 22"/>
</dbReference>
<dbReference type="RefSeq" id="XP_035377368.1">
    <property type="nucleotide sequence ID" value="XM_035521475.1"/>
</dbReference>
<dbReference type="Pfam" id="PF14991">
    <property type="entry name" value="MLANA"/>
    <property type="match status" value="1"/>
</dbReference>
<dbReference type="OrthoDB" id="9946040at2759"/>
<reference evidence="3" key="5">
    <citation type="submission" date="2025-09" db="UniProtKB">
        <authorList>
            <consortium name="Ensembl"/>
        </authorList>
    </citation>
    <scope>IDENTIFICATION</scope>
</reference>
<accession>A0A4W4FD60</accession>
<evidence type="ECO:0008006" key="5">
    <source>
        <dbReference type="Google" id="ProtNLM"/>
    </source>
</evidence>